<evidence type="ECO:0000259" key="2">
    <source>
        <dbReference type="Pfam" id="PF00534"/>
    </source>
</evidence>
<reference evidence="3 4" key="1">
    <citation type="submission" date="2016-10" db="EMBL/GenBank/DDBJ databases">
        <authorList>
            <person name="de Groot N.N."/>
        </authorList>
    </citation>
    <scope>NUCLEOTIDE SEQUENCE [LARGE SCALE GENOMIC DNA]</scope>
    <source>
        <strain evidence="3 4">CGMCC 1.9159</strain>
    </source>
</reference>
<dbReference type="Gene3D" id="3.40.50.2000">
    <property type="entry name" value="Glycogen Phosphorylase B"/>
    <property type="match status" value="1"/>
</dbReference>
<accession>A0A1G9HFU7</accession>
<dbReference type="EMBL" id="FNGP01000001">
    <property type="protein sequence ID" value="SDL11604.1"/>
    <property type="molecule type" value="Genomic_DNA"/>
</dbReference>
<keyword evidence="1 3" id="KW-0808">Transferase</keyword>
<dbReference type="Pfam" id="PF00534">
    <property type="entry name" value="Glycos_transf_1"/>
    <property type="match status" value="1"/>
</dbReference>
<dbReference type="SUPFAM" id="SSF53756">
    <property type="entry name" value="UDP-Glycosyltransferase/glycogen phosphorylase"/>
    <property type="match status" value="1"/>
</dbReference>
<dbReference type="STRING" id="686624.SAMN04488242_0269"/>
<organism evidence="3 4">
    <name type="scientific">Tessaracoccus oleiagri</name>
    <dbReference type="NCBI Taxonomy" id="686624"/>
    <lineage>
        <taxon>Bacteria</taxon>
        <taxon>Bacillati</taxon>
        <taxon>Actinomycetota</taxon>
        <taxon>Actinomycetes</taxon>
        <taxon>Propionibacteriales</taxon>
        <taxon>Propionibacteriaceae</taxon>
        <taxon>Tessaracoccus</taxon>
    </lineage>
</organism>
<evidence type="ECO:0000313" key="3">
    <source>
        <dbReference type="EMBL" id="SDL11604.1"/>
    </source>
</evidence>
<evidence type="ECO:0000256" key="1">
    <source>
        <dbReference type="ARBA" id="ARBA00022679"/>
    </source>
</evidence>
<dbReference type="RefSeq" id="WP_218118273.1">
    <property type="nucleotide sequence ID" value="NZ_FNGP01000001.1"/>
</dbReference>
<feature type="domain" description="Glycosyl transferase family 1" evidence="2">
    <location>
        <begin position="200"/>
        <end position="325"/>
    </location>
</feature>
<dbReference type="PANTHER" id="PTHR46401:SF2">
    <property type="entry name" value="GLYCOSYLTRANSFERASE WBBK-RELATED"/>
    <property type="match status" value="1"/>
</dbReference>
<gene>
    <name evidence="3" type="ORF">SAMN04488242_0269</name>
</gene>
<sequence length="361" mass="39403">MVRPSVAIAHDYLTQRGTAERVALMMARAFPEAPIHTTVYDPDAAFPEFRERRVLTATDAAPLLPRDDQRLGLGMYRRTLEQAPAIEADVLLASTMGLAHRFRTRGRQLVYVHPTAGFLRSADEALRRTAAGRALRVLNPFPRRERAGSDRFVASTSVVKTRLAELYGIAADVLPAPPPGAALTPPVEVPGMLDWQHGFHLMVSRLVAHRNVDKAIEAFRQLPDERLIVVGDGPLGDDFRGDLPPNVRLVAGLDDGELAWCYTHATALLVPSRDEYGHAPLEAAYAGTPTLALRAGGLVDTVREGLNGAFFDAPTPEAIAAAVRRSRDRGWDPGSIRAHAESMSEDRFIAALRAHVAELSR</sequence>
<name>A0A1G9HFU7_9ACTN</name>
<dbReference type="PANTHER" id="PTHR46401">
    <property type="entry name" value="GLYCOSYLTRANSFERASE WBBK-RELATED"/>
    <property type="match status" value="1"/>
</dbReference>
<dbReference type="GO" id="GO:0016757">
    <property type="term" value="F:glycosyltransferase activity"/>
    <property type="evidence" value="ECO:0007669"/>
    <property type="project" value="InterPro"/>
</dbReference>
<dbReference type="InterPro" id="IPR001296">
    <property type="entry name" value="Glyco_trans_1"/>
</dbReference>
<protein>
    <submittedName>
        <fullName evidence="3">Glycosyltransferase involved in cell wall bisynthesis</fullName>
    </submittedName>
</protein>
<proteinExistence type="predicted"/>
<dbReference type="GO" id="GO:0009103">
    <property type="term" value="P:lipopolysaccharide biosynthetic process"/>
    <property type="evidence" value="ECO:0007669"/>
    <property type="project" value="TreeGrafter"/>
</dbReference>
<evidence type="ECO:0000313" key="4">
    <source>
        <dbReference type="Proteomes" id="UP000199475"/>
    </source>
</evidence>
<dbReference type="Proteomes" id="UP000199475">
    <property type="component" value="Unassembled WGS sequence"/>
</dbReference>
<dbReference type="AlphaFoldDB" id="A0A1G9HFU7"/>
<keyword evidence="4" id="KW-1185">Reference proteome</keyword>